<dbReference type="AlphaFoldDB" id="A0AAD4G7A7"/>
<keyword evidence="3" id="KW-1185">Reference proteome</keyword>
<accession>A0AAD4G7A7</accession>
<organism evidence="2 3">
    <name type="scientific">Boletus edulis BED1</name>
    <dbReference type="NCBI Taxonomy" id="1328754"/>
    <lineage>
        <taxon>Eukaryota</taxon>
        <taxon>Fungi</taxon>
        <taxon>Dikarya</taxon>
        <taxon>Basidiomycota</taxon>
        <taxon>Agaricomycotina</taxon>
        <taxon>Agaricomycetes</taxon>
        <taxon>Agaricomycetidae</taxon>
        <taxon>Boletales</taxon>
        <taxon>Boletineae</taxon>
        <taxon>Boletaceae</taxon>
        <taxon>Boletoideae</taxon>
        <taxon>Boletus</taxon>
    </lineage>
</organism>
<dbReference type="Proteomes" id="UP001194468">
    <property type="component" value="Unassembled WGS sequence"/>
</dbReference>
<evidence type="ECO:0000256" key="1">
    <source>
        <dbReference type="SAM" id="MobiDB-lite"/>
    </source>
</evidence>
<evidence type="ECO:0000313" key="2">
    <source>
        <dbReference type="EMBL" id="KAF8422372.1"/>
    </source>
</evidence>
<sequence>MFFVYVFLNSLHGISGHICDHNGRRYIHHYASSRNIRVSGHPVIIHTRYRMPVISLGTAPAGRLIITGLPAPRRPASIDMLPLPPAPSRLSTCLSGRTPPPTSAISVPYS</sequence>
<proteinExistence type="predicted"/>
<reference evidence="2" key="1">
    <citation type="submission" date="2019-10" db="EMBL/GenBank/DDBJ databases">
        <authorList>
            <consortium name="DOE Joint Genome Institute"/>
            <person name="Kuo A."/>
            <person name="Miyauchi S."/>
            <person name="Kiss E."/>
            <person name="Drula E."/>
            <person name="Kohler A."/>
            <person name="Sanchez-Garcia M."/>
            <person name="Andreopoulos B."/>
            <person name="Barry K.W."/>
            <person name="Bonito G."/>
            <person name="Buee M."/>
            <person name="Carver A."/>
            <person name="Chen C."/>
            <person name="Cichocki N."/>
            <person name="Clum A."/>
            <person name="Culley D."/>
            <person name="Crous P.W."/>
            <person name="Fauchery L."/>
            <person name="Girlanda M."/>
            <person name="Hayes R."/>
            <person name="Keri Z."/>
            <person name="LaButti K."/>
            <person name="Lipzen A."/>
            <person name="Lombard V."/>
            <person name="Magnuson J."/>
            <person name="Maillard F."/>
            <person name="Morin E."/>
            <person name="Murat C."/>
            <person name="Nolan M."/>
            <person name="Ohm R."/>
            <person name="Pangilinan J."/>
            <person name="Pereira M."/>
            <person name="Perotto S."/>
            <person name="Peter M."/>
            <person name="Riley R."/>
            <person name="Sitrit Y."/>
            <person name="Stielow B."/>
            <person name="Szollosi G."/>
            <person name="Zifcakova L."/>
            <person name="Stursova M."/>
            <person name="Spatafora J.W."/>
            <person name="Tedersoo L."/>
            <person name="Vaario L.-M."/>
            <person name="Yamada A."/>
            <person name="Yan M."/>
            <person name="Wang P."/>
            <person name="Xu J."/>
            <person name="Bruns T."/>
            <person name="Baldrian P."/>
            <person name="Vilgalys R."/>
            <person name="Henrissat B."/>
            <person name="Grigoriev I.V."/>
            <person name="Hibbett D."/>
            <person name="Nagy L.G."/>
            <person name="Martin F.M."/>
        </authorList>
    </citation>
    <scope>NUCLEOTIDE SEQUENCE</scope>
    <source>
        <strain evidence="2">BED1</strain>
    </source>
</reference>
<gene>
    <name evidence="2" type="ORF">L210DRAFT_3571318</name>
</gene>
<reference evidence="2" key="2">
    <citation type="journal article" date="2020" name="Nat. Commun.">
        <title>Large-scale genome sequencing of mycorrhizal fungi provides insights into the early evolution of symbiotic traits.</title>
        <authorList>
            <person name="Miyauchi S."/>
            <person name="Kiss E."/>
            <person name="Kuo A."/>
            <person name="Drula E."/>
            <person name="Kohler A."/>
            <person name="Sanchez-Garcia M."/>
            <person name="Morin E."/>
            <person name="Andreopoulos B."/>
            <person name="Barry K.W."/>
            <person name="Bonito G."/>
            <person name="Buee M."/>
            <person name="Carver A."/>
            <person name="Chen C."/>
            <person name="Cichocki N."/>
            <person name="Clum A."/>
            <person name="Culley D."/>
            <person name="Crous P.W."/>
            <person name="Fauchery L."/>
            <person name="Girlanda M."/>
            <person name="Hayes R.D."/>
            <person name="Keri Z."/>
            <person name="LaButti K."/>
            <person name="Lipzen A."/>
            <person name="Lombard V."/>
            <person name="Magnuson J."/>
            <person name="Maillard F."/>
            <person name="Murat C."/>
            <person name="Nolan M."/>
            <person name="Ohm R.A."/>
            <person name="Pangilinan J."/>
            <person name="Pereira M.F."/>
            <person name="Perotto S."/>
            <person name="Peter M."/>
            <person name="Pfister S."/>
            <person name="Riley R."/>
            <person name="Sitrit Y."/>
            <person name="Stielow J.B."/>
            <person name="Szollosi G."/>
            <person name="Zifcakova L."/>
            <person name="Stursova M."/>
            <person name="Spatafora J.W."/>
            <person name="Tedersoo L."/>
            <person name="Vaario L.M."/>
            <person name="Yamada A."/>
            <person name="Yan M."/>
            <person name="Wang P."/>
            <person name="Xu J."/>
            <person name="Bruns T."/>
            <person name="Baldrian P."/>
            <person name="Vilgalys R."/>
            <person name="Dunand C."/>
            <person name="Henrissat B."/>
            <person name="Grigoriev I.V."/>
            <person name="Hibbett D."/>
            <person name="Nagy L.G."/>
            <person name="Martin F.M."/>
        </authorList>
    </citation>
    <scope>NUCLEOTIDE SEQUENCE</scope>
    <source>
        <strain evidence="2">BED1</strain>
    </source>
</reference>
<evidence type="ECO:0000313" key="3">
    <source>
        <dbReference type="Proteomes" id="UP001194468"/>
    </source>
</evidence>
<comment type="caution">
    <text evidence="2">The sequence shown here is derived from an EMBL/GenBank/DDBJ whole genome shotgun (WGS) entry which is preliminary data.</text>
</comment>
<protein>
    <submittedName>
        <fullName evidence="2">Uncharacterized protein</fullName>
    </submittedName>
</protein>
<dbReference type="EMBL" id="WHUW01000125">
    <property type="protein sequence ID" value="KAF8422372.1"/>
    <property type="molecule type" value="Genomic_DNA"/>
</dbReference>
<name>A0AAD4G7A7_BOLED</name>
<feature type="region of interest" description="Disordered" evidence="1">
    <location>
        <begin position="91"/>
        <end position="110"/>
    </location>
</feature>